<dbReference type="PANTHER" id="PTHR36766">
    <property type="entry name" value="PLANT BROAD-SPECTRUM MILDEW RESISTANCE PROTEIN RPW8"/>
    <property type="match status" value="1"/>
</dbReference>
<evidence type="ECO:0000256" key="1">
    <source>
        <dbReference type="ARBA" id="ARBA00022614"/>
    </source>
</evidence>
<feature type="domain" description="NB-ARC" evidence="4">
    <location>
        <begin position="227"/>
        <end position="405"/>
    </location>
</feature>
<dbReference type="Gene3D" id="3.80.10.10">
    <property type="entry name" value="Ribonuclease Inhibitor"/>
    <property type="match status" value="3"/>
</dbReference>
<organism evidence="7 8">
    <name type="scientific">Lolium multiflorum</name>
    <name type="common">Italian ryegrass</name>
    <name type="synonym">Lolium perenne subsp. multiflorum</name>
    <dbReference type="NCBI Taxonomy" id="4521"/>
    <lineage>
        <taxon>Eukaryota</taxon>
        <taxon>Viridiplantae</taxon>
        <taxon>Streptophyta</taxon>
        <taxon>Embryophyta</taxon>
        <taxon>Tracheophyta</taxon>
        <taxon>Spermatophyta</taxon>
        <taxon>Magnoliopsida</taxon>
        <taxon>Liliopsida</taxon>
        <taxon>Poales</taxon>
        <taxon>Poaceae</taxon>
        <taxon>BOP clade</taxon>
        <taxon>Pooideae</taxon>
        <taxon>Poodae</taxon>
        <taxon>Poeae</taxon>
        <taxon>Poeae Chloroplast Group 2 (Poeae type)</taxon>
        <taxon>Loliodinae</taxon>
        <taxon>Loliinae</taxon>
        <taxon>Lolium</taxon>
    </lineage>
</organism>
<dbReference type="GO" id="GO:0006952">
    <property type="term" value="P:defense response"/>
    <property type="evidence" value="ECO:0007669"/>
    <property type="project" value="UniProtKB-KW"/>
</dbReference>
<dbReference type="InterPro" id="IPR036388">
    <property type="entry name" value="WH-like_DNA-bd_sf"/>
</dbReference>
<feature type="domain" description="R13L1/DRL21-like LRR repeat region" evidence="6">
    <location>
        <begin position="747"/>
        <end position="869"/>
    </location>
</feature>
<keyword evidence="3" id="KW-0611">Plant defense</keyword>
<evidence type="ECO:0008006" key="9">
    <source>
        <dbReference type="Google" id="ProtNLM"/>
    </source>
</evidence>
<dbReference type="SUPFAM" id="SSF52540">
    <property type="entry name" value="P-loop containing nucleoside triphosphate hydrolases"/>
    <property type="match status" value="1"/>
</dbReference>
<evidence type="ECO:0000259" key="4">
    <source>
        <dbReference type="Pfam" id="PF00931"/>
    </source>
</evidence>
<dbReference type="Proteomes" id="UP001231189">
    <property type="component" value="Unassembled WGS sequence"/>
</dbReference>
<dbReference type="Pfam" id="PF25019">
    <property type="entry name" value="LRR_R13L1-DRL21"/>
    <property type="match status" value="1"/>
</dbReference>
<dbReference type="InterPro" id="IPR032675">
    <property type="entry name" value="LRR_dom_sf"/>
</dbReference>
<evidence type="ECO:0000256" key="3">
    <source>
        <dbReference type="ARBA" id="ARBA00022821"/>
    </source>
</evidence>
<dbReference type="InterPro" id="IPR058922">
    <property type="entry name" value="WHD_DRP"/>
</dbReference>
<keyword evidence="2" id="KW-0677">Repeat</keyword>
<dbReference type="PANTHER" id="PTHR36766:SF64">
    <property type="entry name" value="OS12G0206100 PROTEIN"/>
    <property type="match status" value="1"/>
</dbReference>
<dbReference type="Pfam" id="PF23559">
    <property type="entry name" value="WHD_DRP"/>
    <property type="match status" value="1"/>
</dbReference>
<evidence type="ECO:0000259" key="6">
    <source>
        <dbReference type="Pfam" id="PF25019"/>
    </source>
</evidence>
<dbReference type="InterPro" id="IPR056789">
    <property type="entry name" value="LRR_R13L1-DRL21"/>
</dbReference>
<dbReference type="SUPFAM" id="SSF52058">
    <property type="entry name" value="L domain-like"/>
    <property type="match status" value="2"/>
</dbReference>
<evidence type="ECO:0000259" key="5">
    <source>
        <dbReference type="Pfam" id="PF23559"/>
    </source>
</evidence>
<keyword evidence="8" id="KW-1185">Reference proteome</keyword>
<dbReference type="Gene3D" id="1.10.10.10">
    <property type="entry name" value="Winged helix-like DNA-binding domain superfamily/Winged helix DNA-binding domain"/>
    <property type="match status" value="1"/>
</dbReference>
<evidence type="ECO:0000313" key="7">
    <source>
        <dbReference type="EMBL" id="KAK1613569.1"/>
    </source>
</evidence>
<protein>
    <recommendedName>
        <fullName evidence="9">NB-ARC domain-containing protein</fullName>
    </recommendedName>
</protein>
<dbReference type="InterPro" id="IPR002182">
    <property type="entry name" value="NB-ARC"/>
</dbReference>
<accession>A0AAD8R502</accession>
<dbReference type="InterPro" id="IPR027417">
    <property type="entry name" value="P-loop_NTPase"/>
</dbReference>
<keyword evidence="1" id="KW-0433">Leucine-rich repeat</keyword>
<dbReference type="Gene3D" id="1.10.8.430">
    <property type="entry name" value="Helical domain of apoptotic protease-activating factors"/>
    <property type="match status" value="1"/>
</dbReference>
<dbReference type="InterPro" id="IPR042197">
    <property type="entry name" value="Apaf_helical"/>
</dbReference>
<dbReference type="PRINTS" id="PR00364">
    <property type="entry name" value="DISEASERSIST"/>
</dbReference>
<sequence length="1355" mass="151929">MATAIGAASWLVGKVLNKLSDDLVSAYVASSELGLNYDLINTNLLYMQGLLHASQNKDVSSDHGLHGLLEKLAKKADEAEDALDELHYFIIQDQLDGTREAAPDLGDGLRGYALHGRHAARHTIGNWFPCFCCSRTQDADFAAGNPHNVTKSDSGNDGGCVAKLKFDRVAMSNKIKSVIEGIHNLCDPVSDLLNKIPNNSTVVTIKRSPTGSTVSQDKLFGRSVIFEKTVNALTGGTYQTETLSVLPIIGPGGMGKTTFTQHLYNDKRVEGHFTVKVWVCVSTDFDVLKLTRQILSCIPAVEEEKYKCTIETASLDQLQKSIAERLKSKRFLIVLDDIWKCNSEADWKNLLSPFTKGESKGNTVIVTTRFPSIAQMVETTDPIELGGLEPNDFFTLFESCIFDRSKLPGNYKDDLIDVAKDIARKLKGSPLAANTVGRLLRKNLSREYWMEILEKNEWSNTKNDDDIMPSLKISYDYLPFYLKKCFSYCSLFPEDYKFHNSEITHFWMTVGIVDSSRQNDKNYLEELVGNGFLIKGDNSGQYYVMHDLFHELSRNVSSQECFNICNLSFRADDIPKSIRHLSITIKNVYDEHFVEEMGKLRSVIDIANLRSLMIFELHDVRIANILEDTFENIKGLRVLFIAMKTQQSLPNNFSNLIHLQYLKISSPYGLEITLPSTLSRLYHLKFLDLRDCWGIEKLPKDFSRLVYLRHFHSSKELQSNIPEVGKMKHLEELKEFCVKKENVGFELKELGELSGLGGELSIYNLERVRSKGEASDAKLKNKTNLKELRLVWSKAERQPIDDDVLDGLHPPNNIRVLGIINHGGTTAPSWLCGDISIKKLESLHLEGVSWSTLPSFEQLSNLSKVTFSNIVGMRLFGPGVGGVTERSFTHLKEIVFEDMPELVEWLGGPSSHMFARLESIRINHCPFLCSFPFLECSDVFTKLCTLDIWNCPGLSLFPLMPHTSTLTYVCMKNDGSELFYNGDKLSINGYTRPLAFHIMDKVEHMEICGVSHVTLSDLQKLKSLSSIYLERCDDVFSTELDDTVLLHSVQNIHIIELQITGELFSKALRIFPALSNLKIGECRNLGLLPVEDGRLSDLRVLQSFDGYKCGKLFSQWPMGEVGGGGHAINPFPTCLKELSIWSEPSMQSMGLLSNLTSLTCLCLIDCSELTIDGFNPLITVNLKKLIVQNEEGISIAGDLLSEIARSKLMRAGSFQLEVLYVDSISAVLTAPICSHLAATLHKLQFSFDQSATTFTEEQERALLLLTALQHLAFYGCKNLQSLPRGLRGLSSLKRLVIESCKKILSLPPKEGLPTSLEDLVVFYCSPEVTEQAKKLKEADTWFSVSIINLEVDEDV</sequence>
<gene>
    <name evidence="7" type="ORF">QYE76_019086</name>
</gene>
<dbReference type="Pfam" id="PF00931">
    <property type="entry name" value="NB-ARC"/>
    <property type="match status" value="1"/>
</dbReference>
<evidence type="ECO:0000256" key="2">
    <source>
        <dbReference type="ARBA" id="ARBA00022737"/>
    </source>
</evidence>
<dbReference type="GO" id="GO:0043531">
    <property type="term" value="F:ADP binding"/>
    <property type="evidence" value="ECO:0007669"/>
    <property type="project" value="InterPro"/>
</dbReference>
<reference evidence="7" key="1">
    <citation type="submission" date="2023-07" db="EMBL/GenBank/DDBJ databases">
        <title>A chromosome-level genome assembly of Lolium multiflorum.</title>
        <authorList>
            <person name="Chen Y."/>
            <person name="Copetti D."/>
            <person name="Kolliker R."/>
            <person name="Studer B."/>
        </authorList>
    </citation>
    <scope>NUCLEOTIDE SEQUENCE</scope>
    <source>
        <strain evidence="7">02402/16</strain>
        <tissue evidence="7">Leaf</tissue>
    </source>
</reference>
<evidence type="ECO:0000313" key="8">
    <source>
        <dbReference type="Proteomes" id="UP001231189"/>
    </source>
</evidence>
<proteinExistence type="predicted"/>
<feature type="domain" description="Disease resistance protein winged helix" evidence="5">
    <location>
        <begin position="491"/>
        <end position="552"/>
    </location>
</feature>
<name>A0AAD8R502_LOLMU</name>
<comment type="caution">
    <text evidence="7">The sequence shown here is derived from an EMBL/GenBank/DDBJ whole genome shotgun (WGS) entry which is preliminary data.</text>
</comment>
<dbReference type="EMBL" id="JAUUTY010000006">
    <property type="protein sequence ID" value="KAK1613569.1"/>
    <property type="molecule type" value="Genomic_DNA"/>
</dbReference>
<dbReference type="Gene3D" id="3.40.50.300">
    <property type="entry name" value="P-loop containing nucleotide triphosphate hydrolases"/>
    <property type="match status" value="1"/>
</dbReference>